<evidence type="ECO:0000313" key="2">
    <source>
        <dbReference type="EMBL" id="CUS22133.1"/>
    </source>
</evidence>
<dbReference type="AlphaFoldDB" id="A0A0N7MLF4"/>
<keyword evidence="3" id="KW-1185">Reference proteome</keyword>
<sequence length="511" mass="57854">MSGSPIPQLVNISHALQSSFIQQLRTETREFSETPKLSQEQQRKIDTYIGSLERAFTAFTRDNEHVERRDPDVTPADVQLYSGLKTMYADYLTQLTKLKRKITAQNEASLQDKQKNASQSQTIRTVNQKDVKKSENVRSIPQKEIVELENKPSSRDSTTSEGGLWRASQEKNAGQNEHLRANQVLEYLQDELPYQQPAERKSYVDNLQKNADLRLQKNARLLDAVANLAILDSTVSENLQSYVTLLRMAGFKDDEFATRMPPHNGKLTPSEKVLPSTTIVDQASAKVLAPEEPKKKISFLKYLKKGDINDQGKHVLEDETFDESQKRSRPNDDNNSNLTSILKSDNSKKKRNPIRFVPDEKLLTVYGDDIPSDGLIVSPGKLKKVLKPFKDGEPREVTYPSWKNQKVKELSIPKPTEDSDIVDIKGGPISCDTRASTNYRLNFTAFSKSLNKQPLEPTEPDEKDPSLTKKPLIVRAFGKNCLLLQKDRGGLPYKRVPEVSMNDYPIRPTSN</sequence>
<feature type="compositionally biased region" description="Basic and acidic residues" evidence="1">
    <location>
        <begin position="144"/>
        <end position="154"/>
    </location>
</feature>
<dbReference type="EMBL" id="LN890563">
    <property type="protein sequence ID" value="CUS22133.1"/>
    <property type="molecule type" value="Genomic_DNA"/>
</dbReference>
<dbReference type="OrthoDB" id="4070347at2759"/>
<name>A0A0N7MLF4_9SACH</name>
<gene>
    <name evidence="2" type="ORF">LAQU0_S04e08944g</name>
</gene>
<feature type="compositionally biased region" description="Polar residues" evidence="1">
    <location>
        <begin position="116"/>
        <end position="126"/>
    </location>
</feature>
<feature type="region of interest" description="Disordered" evidence="1">
    <location>
        <begin position="317"/>
        <end position="353"/>
    </location>
</feature>
<accession>A0A0N7MLF4</accession>
<feature type="compositionally biased region" description="Basic and acidic residues" evidence="1">
    <location>
        <begin position="127"/>
        <end position="136"/>
    </location>
</feature>
<protein>
    <submittedName>
        <fullName evidence="2">LAQU0S04e08944g1_1</fullName>
    </submittedName>
</protein>
<organism evidence="2 3">
    <name type="scientific">Lachancea quebecensis</name>
    <dbReference type="NCBI Taxonomy" id="1654605"/>
    <lineage>
        <taxon>Eukaryota</taxon>
        <taxon>Fungi</taxon>
        <taxon>Dikarya</taxon>
        <taxon>Ascomycota</taxon>
        <taxon>Saccharomycotina</taxon>
        <taxon>Saccharomycetes</taxon>
        <taxon>Saccharomycetales</taxon>
        <taxon>Saccharomycetaceae</taxon>
        <taxon>Lachancea</taxon>
    </lineage>
</organism>
<feature type="compositionally biased region" description="Basic and acidic residues" evidence="1">
    <location>
        <begin position="317"/>
        <end position="332"/>
    </location>
</feature>
<dbReference type="Proteomes" id="UP000236544">
    <property type="component" value="Unassembled WGS sequence"/>
</dbReference>
<reference evidence="3" key="1">
    <citation type="submission" date="2015-10" db="EMBL/GenBank/DDBJ databases">
        <authorList>
            <person name="Devillers H."/>
        </authorList>
    </citation>
    <scope>NUCLEOTIDE SEQUENCE [LARGE SCALE GENOMIC DNA]</scope>
</reference>
<feature type="region of interest" description="Disordered" evidence="1">
    <location>
        <begin position="107"/>
        <end position="176"/>
    </location>
</feature>
<evidence type="ECO:0000256" key="1">
    <source>
        <dbReference type="SAM" id="MobiDB-lite"/>
    </source>
</evidence>
<evidence type="ECO:0000313" key="3">
    <source>
        <dbReference type="Proteomes" id="UP000236544"/>
    </source>
</evidence>
<proteinExistence type="predicted"/>
<feature type="compositionally biased region" description="Polar residues" evidence="1">
    <location>
        <begin position="333"/>
        <end position="344"/>
    </location>
</feature>